<dbReference type="PANTHER" id="PTHR12000">
    <property type="entry name" value="HEMOGLOBINASE FAMILY MEMBER"/>
    <property type="match status" value="1"/>
</dbReference>
<dbReference type="Ensembl" id="ENSACIT00000016268.1">
    <property type="protein sequence ID" value="ENSACIP00000015854.1"/>
    <property type="gene ID" value="ENSACIG00000012288.1"/>
</dbReference>
<evidence type="ECO:0000256" key="3">
    <source>
        <dbReference type="ARBA" id="ARBA00012628"/>
    </source>
</evidence>
<name>A0A3Q0RTJ6_AMPCI</name>
<evidence type="ECO:0000256" key="8">
    <source>
        <dbReference type="ARBA" id="ARBA00022807"/>
    </source>
</evidence>
<dbReference type="Gene3D" id="1.10.132.130">
    <property type="match status" value="1"/>
</dbReference>
<dbReference type="AlphaFoldDB" id="A0A3Q0RTJ6"/>
<proteinExistence type="inferred from homology"/>
<evidence type="ECO:0000256" key="6">
    <source>
        <dbReference type="ARBA" id="ARBA00022729"/>
    </source>
</evidence>
<keyword evidence="16" id="KW-1185">Reference proteome</keyword>
<evidence type="ECO:0000256" key="13">
    <source>
        <dbReference type="SAM" id="SignalP"/>
    </source>
</evidence>
<evidence type="ECO:0000256" key="12">
    <source>
        <dbReference type="PIRSR" id="PIRSR019663-1"/>
    </source>
</evidence>
<evidence type="ECO:0000313" key="16">
    <source>
        <dbReference type="Proteomes" id="UP000261340"/>
    </source>
</evidence>
<dbReference type="CDD" id="cd21115">
    <property type="entry name" value="legumain_C"/>
    <property type="match status" value="1"/>
</dbReference>
<sequence length="436" mass="49327">MYRSILFALLGLTLGLVIGFPTQEEEAAGKHWVLIVAGSNGWYNYRHQADACHAYQIVRKNGIPDEQIVVMMYDDLAQNEENPTPGILINRPNGTDVYKGVPKDYTGQDVTPENFLAVLKGDASKVKGGSGKVLNSGPNDHVFVYFTDHGAPGLLAFPDSELHVEDLQEAIKYMHENKKYKKMVFYIEACESGSMMNHLPTDINVYATTAANPEESSYACYYDEARDTYLGDWYSVNWMEDSDVEDLTKESLLKQFKIVKNHTTTSHVQQYGNKTLAHMKLIQFQGVSKADSPAAPPMNLPRIKNLDLTPSPDVPLAILKRKLMASNDIRTARGLLMEISIHLKIREKMADTMREVVERVTGNKLKAGEILNSRSDLSQHQCYKAAVKHYKHNCFNWSKPEYEYALRHLYALVNLCERGYPAERYSPLPTYVTTFI</sequence>
<comment type="catalytic activity">
    <reaction evidence="1">
        <text>Hydrolysis of proteins and small molecule substrates at -Asn-|-Xaa- bonds.</text>
        <dbReference type="EC" id="3.4.22.34"/>
    </reaction>
</comment>
<evidence type="ECO:0000256" key="4">
    <source>
        <dbReference type="ARBA" id="ARBA00021147"/>
    </source>
</evidence>
<dbReference type="GO" id="GO:0006624">
    <property type="term" value="P:vacuolar protein processing"/>
    <property type="evidence" value="ECO:0007669"/>
    <property type="project" value="TreeGrafter"/>
</dbReference>
<feature type="chain" id="PRO_5018726925" description="Legumain" evidence="13">
    <location>
        <begin position="20"/>
        <end position="436"/>
    </location>
</feature>
<evidence type="ECO:0000313" key="15">
    <source>
        <dbReference type="Ensembl" id="ENSACIP00000015854.1"/>
    </source>
</evidence>
<dbReference type="GO" id="GO:0051603">
    <property type="term" value="P:proteolysis involved in protein catabolic process"/>
    <property type="evidence" value="ECO:0007669"/>
    <property type="project" value="InterPro"/>
</dbReference>
<dbReference type="InterPro" id="IPR001096">
    <property type="entry name" value="Peptidase_C13"/>
</dbReference>
<comment type="subunit">
    <text evidence="11">Homodimer before autocatalytic removal of the propeptide. Monomer after autocatalytic processing. May interact with integrins.</text>
</comment>
<accession>A0A3Q0RTJ6</accession>
<dbReference type="Pfam" id="PF01650">
    <property type="entry name" value="Peptidase_C13"/>
    <property type="match status" value="1"/>
</dbReference>
<feature type="domain" description="Legumain prodomain" evidence="14">
    <location>
        <begin position="339"/>
        <end position="423"/>
    </location>
</feature>
<dbReference type="PRINTS" id="PR00776">
    <property type="entry name" value="HEMOGLOBNASE"/>
</dbReference>
<organism evidence="15 16">
    <name type="scientific">Amphilophus citrinellus</name>
    <name type="common">Midas cichlid</name>
    <name type="synonym">Cichlasoma citrinellum</name>
    <dbReference type="NCBI Taxonomy" id="61819"/>
    <lineage>
        <taxon>Eukaryota</taxon>
        <taxon>Metazoa</taxon>
        <taxon>Chordata</taxon>
        <taxon>Craniata</taxon>
        <taxon>Vertebrata</taxon>
        <taxon>Euteleostomi</taxon>
        <taxon>Actinopterygii</taxon>
        <taxon>Neopterygii</taxon>
        <taxon>Teleostei</taxon>
        <taxon>Neoteleostei</taxon>
        <taxon>Acanthomorphata</taxon>
        <taxon>Ovalentaria</taxon>
        <taxon>Cichlomorphae</taxon>
        <taxon>Cichliformes</taxon>
        <taxon>Cichlidae</taxon>
        <taxon>New World cichlids</taxon>
        <taxon>Cichlasomatinae</taxon>
        <taxon>Heroini</taxon>
        <taxon>Amphilophus</taxon>
    </lineage>
</organism>
<dbReference type="EC" id="3.4.22.34" evidence="3"/>
<evidence type="ECO:0000256" key="5">
    <source>
        <dbReference type="ARBA" id="ARBA00022670"/>
    </source>
</evidence>
<feature type="active site" evidence="12">
    <location>
        <position position="149"/>
    </location>
</feature>
<comment type="similarity">
    <text evidence="2">Belongs to the peptidase C13 family.</text>
</comment>
<keyword evidence="6 13" id="KW-0732">Signal</keyword>
<feature type="active site" description="Nucleophile" evidence="12">
    <location>
        <position position="190"/>
    </location>
</feature>
<dbReference type="FunFam" id="3.40.50.1460:FF:000006">
    <property type="entry name" value="Legumain"/>
    <property type="match status" value="1"/>
</dbReference>
<dbReference type="InterPro" id="IPR043577">
    <property type="entry name" value="AE"/>
</dbReference>
<dbReference type="InterPro" id="IPR048501">
    <property type="entry name" value="Legum_prodom"/>
</dbReference>
<dbReference type="InterPro" id="IPR046427">
    <property type="entry name" value="Legumain_prodom_sf"/>
</dbReference>
<dbReference type="STRING" id="61819.ENSACIP00000015854"/>
<comment type="function">
    <text evidence="10">Has a strict specificity for hydrolysis of asparaginyl bonds. Can also cleave aspartyl bonds slowly, especially under acidic conditions. Involved in the processing of proteins for MHC class II antigen presentation in the lysosomal/endosomal system. Also involved in MHC class I antigen presentation in cross-presenting dendritic cells by mediating cleavage and maturation of Perforin-2 (MPEG1), thereby promoting antigen translocation in the cytosol. Required for normal lysosomal protein degradation in renal proximal tubules. Required for normal degradation of internalized EGFR. Plays a role in the regulation of cell proliferation via its role in EGFR degradation.</text>
</comment>
<dbReference type="PIRSF" id="PIRSF500139">
    <property type="entry name" value="AE"/>
    <property type="match status" value="1"/>
</dbReference>
<evidence type="ECO:0000256" key="11">
    <source>
        <dbReference type="ARBA" id="ARBA00046668"/>
    </source>
</evidence>
<feature type="signal peptide" evidence="13">
    <location>
        <begin position="1"/>
        <end position="19"/>
    </location>
</feature>
<keyword evidence="8" id="KW-0788">Thiol protease</keyword>
<dbReference type="GO" id="GO:0005773">
    <property type="term" value="C:vacuole"/>
    <property type="evidence" value="ECO:0007669"/>
    <property type="project" value="GOC"/>
</dbReference>
<evidence type="ECO:0000256" key="2">
    <source>
        <dbReference type="ARBA" id="ARBA00009941"/>
    </source>
</evidence>
<dbReference type="OMA" id="YPIDRIC"/>
<dbReference type="PIRSF" id="PIRSF019663">
    <property type="entry name" value="Legumain"/>
    <property type="match status" value="1"/>
</dbReference>
<evidence type="ECO:0000256" key="7">
    <source>
        <dbReference type="ARBA" id="ARBA00022801"/>
    </source>
</evidence>
<reference evidence="15" key="1">
    <citation type="submission" date="2025-08" db="UniProtKB">
        <authorList>
            <consortium name="Ensembl"/>
        </authorList>
    </citation>
    <scope>IDENTIFICATION</scope>
</reference>
<reference evidence="15" key="2">
    <citation type="submission" date="2025-09" db="UniProtKB">
        <authorList>
            <consortium name="Ensembl"/>
        </authorList>
    </citation>
    <scope>IDENTIFICATION</scope>
</reference>
<evidence type="ECO:0000259" key="14">
    <source>
        <dbReference type="Pfam" id="PF20985"/>
    </source>
</evidence>
<dbReference type="Gene3D" id="3.40.50.1460">
    <property type="match status" value="1"/>
</dbReference>
<dbReference type="Pfam" id="PF20985">
    <property type="entry name" value="Legum_prodom"/>
    <property type="match status" value="1"/>
</dbReference>
<dbReference type="GeneTree" id="ENSGT00940000154782"/>
<evidence type="ECO:0000256" key="1">
    <source>
        <dbReference type="ARBA" id="ARBA00000810"/>
    </source>
</evidence>
<evidence type="ECO:0000256" key="9">
    <source>
        <dbReference type="ARBA" id="ARBA00030799"/>
    </source>
</evidence>
<protein>
    <recommendedName>
        <fullName evidence="4">Legumain</fullName>
        <ecNumber evidence="3">3.4.22.34</ecNumber>
    </recommendedName>
    <alternativeName>
        <fullName evidence="9">Protease, cysteine 1</fullName>
    </alternativeName>
</protein>
<dbReference type="Proteomes" id="UP000261340">
    <property type="component" value="Unplaced"/>
</dbReference>
<evidence type="ECO:0000256" key="10">
    <source>
        <dbReference type="ARBA" id="ARBA00045698"/>
    </source>
</evidence>
<keyword evidence="5" id="KW-0645">Protease</keyword>
<keyword evidence="7" id="KW-0378">Hydrolase</keyword>
<dbReference type="PANTHER" id="PTHR12000:SF23">
    <property type="entry name" value="LEGUMAIN"/>
    <property type="match status" value="1"/>
</dbReference>
<dbReference type="GO" id="GO:0004197">
    <property type="term" value="F:cysteine-type endopeptidase activity"/>
    <property type="evidence" value="ECO:0007669"/>
    <property type="project" value="UniProtKB-EC"/>
</dbReference>